<dbReference type="EMBL" id="QGMG01000092">
    <property type="protein sequence ID" value="TVY57452.1"/>
    <property type="molecule type" value="Genomic_DNA"/>
</dbReference>
<dbReference type="GO" id="GO:0016020">
    <property type="term" value="C:membrane"/>
    <property type="evidence" value="ECO:0007669"/>
    <property type="project" value="UniProtKB-SubCell"/>
</dbReference>
<feature type="domain" description="Integral membrane bound transporter" evidence="8">
    <location>
        <begin position="712"/>
        <end position="835"/>
    </location>
</feature>
<feature type="region of interest" description="Disordered" evidence="5">
    <location>
        <begin position="297"/>
        <end position="321"/>
    </location>
</feature>
<dbReference type="Pfam" id="PF13515">
    <property type="entry name" value="FUSC_2"/>
    <property type="match status" value="1"/>
</dbReference>
<feature type="compositionally biased region" description="Basic and acidic residues" evidence="5">
    <location>
        <begin position="17"/>
        <end position="28"/>
    </location>
</feature>
<feature type="transmembrane region" description="Helical" evidence="6">
    <location>
        <begin position="235"/>
        <end position="253"/>
    </location>
</feature>
<keyword evidence="4 6" id="KW-0472">Membrane</keyword>
<dbReference type="InterPro" id="IPR018823">
    <property type="entry name" value="ArAE_2_N"/>
</dbReference>
<dbReference type="OrthoDB" id="2274698at2759"/>
<keyword evidence="2 6" id="KW-0812">Transmembrane</keyword>
<evidence type="ECO:0000259" key="7">
    <source>
        <dbReference type="Pfam" id="PF10337"/>
    </source>
</evidence>
<protein>
    <recommendedName>
        <fullName evidence="11">ER transporter 6TM N-terminal domain-containing protein</fullName>
    </recommendedName>
</protein>
<feature type="domain" description="Putative ER transporter 6TM N-terminal" evidence="7">
    <location>
        <begin position="168"/>
        <end position="458"/>
    </location>
</feature>
<name>A0A7D8UTB0_9HELO</name>
<dbReference type="Proteomes" id="UP000481288">
    <property type="component" value="Unassembled WGS sequence"/>
</dbReference>
<sequence length="1109" mass="122619">MAEENSTRTVPGVNPGHDVDADNGKDIAGEESLPQRSSNDGSGTGTAKGEEAVKEETVKPKDSVFKKLIAKIGLDVGTVMMMFKGSVAPAIGIAFYQSDAVAQTYSTLGYLVPIITVLSMPIMPRAKYFQTITLNLIGICIGSAIALLGIWSGVQARKHTTPINSTASYNSSQAVVCAIWLFANIYFVNVLRAKMPALNLPVIMYSIFTNVAFTYGPLFPTIGAGISLVKQLLEGFLTAFGIATAVHLFIIPISSRTVVFKEFTGYLGAVRGVMKAQMAYLQSLESSDMFVGAAAEDQKTGGDGKKHKKIDKKEKAHSAQTPSAKALKGAVSGLLALHGKLYGDLPFAKREMAWGKLCAKDIDEIFALFRNILIPLIGLSTSTDIFERIAERRGWVKSTYTQHDKTEAWEDYDESAKNEEKRVWNETMKALHEPFAVAIGAMDEAMEHVSLVLEFSKPPKKKKGADDVEAKGTDPRPGDPEFSKFLDQKLKDFYGKRGQTLKAWARNKGLSEDGFDQLNEKPKLGKYTPDDAQHARDQQQLYLILYLEFLLYSAGRAISKLVEFADKKVSEGTMKKNRIILPGQRRIKKWILSIGKEDISVDTESPDSMENGNRNIFMGAGFNPVKDPEHLPPATIWQHFGNAIRKIPHFLGSTESAFGFRVACATLTVGIIAFLKDTQTFFIEQRLVWAMIIIVRTPFLIVEIPNTNVLKAIGMTMTSGQSIFGFFCRVGGTFAAMVFSIIIWYIPDHKTPGVIVLLWFFIFLEMYFFLKYPRFIAVWLVSIVTEVLIIGYELQVRKLGLAAATASGQPYYPIYELAPYRLACVAGGSFVAFVWTIFPYPLSDRSWLRKDLGSTLYLLANYYSVVHSTIGARLHGTEGDMELKDSPGRKLEKVRYKVFQKLLVLLPSLQQHADWQKWELTIGGKFPKETYENIALRANNILNYLTLISYATRSWSDASSSTAYPNTNPATRRAWLSDLSQLIDTVNPTSHSITSTLALLSASVSQGSALPPYIVLPEPYNLSKRLEALDGGILDARHVEEPGYSAYAVMQVASGLVTDDLARLVDHVRDLVGETDFSFRVDTSENSLDSTGSERSSGTETGNGKGKRE</sequence>
<feature type="transmembrane region" description="Helical" evidence="6">
    <location>
        <begin position="102"/>
        <end position="120"/>
    </location>
</feature>
<feature type="transmembrane region" description="Helical" evidence="6">
    <location>
        <begin position="687"/>
        <end position="705"/>
    </location>
</feature>
<feature type="transmembrane region" description="Helical" evidence="6">
    <location>
        <begin position="775"/>
        <end position="792"/>
    </location>
</feature>
<evidence type="ECO:0000256" key="5">
    <source>
        <dbReference type="SAM" id="MobiDB-lite"/>
    </source>
</evidence>
<feature type="compositionally biased region" description="Basic and acidic residues" evidence="5">
    <location>
        <begin position="464"/>
        <end position="482"/>
    </location>
</feature>
<feature type="region of interest" description="Disordered" evidence="5">
    <location>
        <begin position="458"/>
        <end position="482"/>
    </location>
</feature>
<reference evidence="9 10" key="1">
    <citation type="submission" date="2018-05" db="EMBL/GenBank/DDBJ databases">
        <title>Whole genome sequencing for identification of molecular markers to develop diagnostic detection tools for the regulated plant pathogen Lachnellula willkommii.</title>
        <authorList>
            <person name="Giroux E."/>
            <person name="Bilodeau G."/>
        </authorList>
    </citation>
    <scope>NUCLEOTIDE SEQUENCE [LARGE SCALE GENOMIC DNA]</scope>
    <source>
        <strain evidence="9 10">CBS 625.97</strain>
    </source>
</reference>
<evidence type="ECO:0000313" key="9">
    <source>
        <dbReference type="EMBL" id="TVY57452.1"/>
    </source>
</evidence>
<dbReference type="PANTHER" id="PTHR37994">
    <property type="entry name" value="ARAE_2_N DOMAIN-CONTAINING PROTEIN-RELATED"/>
    <property type="match status" value="1"/>
</dbReference>
<feature type="region of interest" description="Disordered" evidence="5">
    <location>
        <begin position="1083"/>
        <end position="1109"/>
    </location>
</feature>
<evidence type="ECO:0000313" key="10">
    <source>
        <dbReference type="Proteomes" id="UP000481288"/>
    </source>
</evidence>
<organism evidence="9 10">
    <name type="scientific">Lachnellula cervina</name>
    <dbReference type="NCBI Taxonomy" id="1316786"/>
    <lineage>
        <taxon>Eukaryota</taxon>
        <taxon>Fungi</taxon>
        <taxon>Dikarya</taxon>
        <taxon>Ascomycota</taxon>
        <taxon>Pezizomycotina</taxon>
        <taxon>Leotiomycetes</taxon>
        <taxon>Helotiales</taxon>
        <taxon>Lachnaceae</taxon>
        <taxon>Lachnellula</taxon>
    </lineage>
</organism>
<accession>A0A7D8UTB0</accession>
<feature type="transmembrane region" description="Helical" evidence="6">
    <location>
        <begin position="132"/>
        <end position="151"/>
    </location>
</feature>
<gene>
    <name evidence="9" type="ORF">LCER1_G002338</name>
</gene>
<feature type="transmembrane region" description="Helical" evidence="6">
    <location>
        <begin position="820"/>
        <end position="840"/>
    </location>
</feature>
<feature type="transmembrane region" description="Helical" evidence="6">
    <location>
        <begin position="726"/>
        <end position="746"/>
    </location>
</feature>
<dbReference type="PANTHER" id="PTHR37994:SF4">
    <property type="entry name" value="ER TRANSPORTER 6TM N-TERMINAL DOMAIN-CONTAINING PROTEIN-RELATED"/>
    <property type="match status" value="1"/>
</dbReference>
<evidence type="ECO:0008006" key="11">
    <source>
        <dbReference type="Google" id="ProtNLM"/>
    </source>
</evidence>
<keyword evidence="10" id="KW-1185">Reference proteome</keyword>
<feature type="transmembrane region" description="Helical" evidence="6">
    <location>
        <begin position="203"/>
        <end position="229"/>
    </location>
</feature>
<evidence type="ECO:0000256" key="6">
    <source>
        <dbReference type="SAM" id="Phobius"/>
    </source>
</evidence>
<feature type="transmembrane region" description="Helical" evidence="6">
    <location>
        <begin position="658"/>
        <end position="675"/>
    </location>
</feature>
<comment type="subcellular location">
    <subcellularLocation>
        <location evidence="1">Membrane</location>
        <topology evidence="1">Multi-pass membrane protein</topology>
    </subcellularLocation>
</comment>
<feature type="transmembrane region" description="Helical" evidence="6">
    <location>
        <begin position="752"/>
        <end position="770"/>
    </location>
</feature>
<feature type="domain" description="Putative ER transporter 6TM N-terminal" evidence="7">
    <location>
        <begin position="74"/>
        <end position="161"/>
    </location>
</feature>
<proteinExistence type="predicted"/>
<keyword evidence="3 6" id="KW-1133">Transmembrane helix</keyword>
<feature type="compositionally biased region" description="Low complexity" evidence="5">
    <location>
        <begin position="1090"/>
        <end position="1102"/>
    </location>
</feature>
<comment type="caution">
    <text evidence="9">The sequence shown here is derived from an EMBL/GenBank/DDBJ whole genome shotgun (WGS) entry which is preliminary data.</text>
</comment>
<evidence type="ECO:0000256" key="4">
    <source>
        <dbReference type="ARBA" id="ARBA00023136"/>
    </source>
</evidence>
<evidence type="ECO:0000259" key="8">
    <source>
        <dbReference type="Pfam" id="PF13515"/>
    </source>
</evidence>
<evidence type="ECO:0000256" key="1">
    <source>
        <dbReference type="ARBA" id="ARBA00004141"/>
    </source>
</evidence>
<dbReference type="InterPro" id="IPR049453">
    <property type="entry name" value="Memb_transporter_dom"/>
</dbReference>
<feature type="transmembrane region" description="Helical" evidence="6">
    <location>
        <begin position="171"/>
        <end position="191"/>
    </location>
</feature>
<dbReference type="AlphaFoldDB" id="A0A7D8UTB0"/>
<dbReference type="Pfam" id="PF10337">
    <property type="entry name" value="ArAE_2_N"/>
    <property type="match status" value="2"/>
</dbReference>
<evidence type="ECO:0000256" key="2">
    <source>
        <dbReference type="ARBA" id="ARBA00022692"/>
    </source>
</evidence>
<feature type="region of interest" description="Disordered" evidence="5">
    <location>
        <begin position="1"/>
        <end position="56"/>
    </location>
</feature>
<evidence type="ECO:0000256" key="3">
    <source>
        <dbReference type="ARBA" id="ARBA00022989"/>
    </source>
</evidence>